<keyword evidence="5" id="KW-0804">Transcription</keyword>
<dbReference type="Gene3D" id="1.10.1740.10">
    <property type="match status" value="1"/>
</dbReference>
<comment type="similarity">
    <text evidence="1">Belongs to the sigma-70 factor family. ECF subfamily.</text>
</comment>
<gene>
    <name evidence="8" type="ORF">DR864_15685</name>
</gene>
<reference evidence="8 9" key="1">
    <citation type="submission" date="2018-07" db="EMBL/GenBank/DDBJ databases">
        <title>Genome sequencing of Runella.</title>
        <authorList>
            <person name="Baek M.-G."/>
            <person name="Yi H."/>
        </authorList>
    </citation>
    <scope>NUCLEOTIDE SEQUENCE [LARGE SCALE GENOMIC DNA]</scope>
    <source>
        <strain evidence="8 9">HYN0085</strain>
    </source>
</reference>
<protein>
    <submittedName>
        <fullName evidence="8">RNA polymerase subunit sigma-70</fullName>
    </submittedName>
</protein>
<dbReference type="Pfam" id="PF04545">
    <property type="entry name" value="Sigma70_r4"/>
    <property type="match status" value="1"/>
</dbReference>
<evidence type="ECO:0000313" key="8">
    <source>
        <dbReference type="EMBL" id="AXE19089.1"/>
    </source>
</evidence>
<feature type="domain" description="RNA polymerase sigma-70 region 2" evidence="6">
    <location>
        <begin position="28"/>
        <end position="95"/>
    </location>
</feature>
<evidence type="ECO:0000259" key="6">
    <source>
        <dbReference type="Pfam" id="PF04542"/>
    </source>
</evidence>
<evidence type="ECO:0000313" key="9">
    <source>
        <dbReference type="Proteomes" id="UP000251993"/>
    </source>
</evidence>
<dbReference type="InterPro" id="IPR014284">
    <property type="entry name" value="RNA_pol_sigma-70_dom"/>
</dbReference>
<dbReference type="SUPFAM" id="SSF88946">
    <property type="entry name" value="Sigma2 domain of RNA polymerase sigma factors"/>
    <property type="match status" value="1"/>
</dbReference>
<dbReference type="KEGG" id="run:DR864_15685"/>
<dbReference type="Gene3D" id="1.10.10.10">
    <property type="entry name" value="Winged helix-like DNA-binding domain superfamily/Winged helix DNA-binding domain"/>
    <property type="match status" value="1"/>
</dbReference>
<dbReference type="RefSeq" id="WP_114067869.1">
    <property type="nucleotide sequence ID" value="NZ_CP030850.1"/>
</dbReference>
<dbReference type="InterPro" id="IPR039425">
    <property type="entry name" value="RNA_pol_sigma-70-like"/>
</dbReference>
<proteinExistence type="inferred from homology"/>
<dbReference type="InterPro" id="IPR036388">
    <property type="entry name" value="WH-like_DNA-bd_sf"/>
</dbReference>
<dbReference type="EMBL" id="CP030850">
    <property type="protein sequence ID" value="AXE19089.1"/>
    <property type="molecule type" value="Genomic_DNA"/>
</dbReference>
<accession>A0A344TKB8</accession>
<sequence>MKNNVLNYSESELIGRLLTQDRHAFNYLYTNYSDALHGIVLKIVVKEEPAQDLLQEIFIKIWTNINRYDSEKGRFFTWMLNIARNSSIDYLRGQRNDIQDLDSSIHWIESNQAVFSEIEHNELRELVSRLKSEQKTIIEMVYWGGYTQIEAANRLKLPLGTVKTRLRLAIKNLRLHLADTSSYSSSMAS</sequence>
<keyword evidence="9" id="KW-1185">Reference proteome</keyword>
<dbReference type="InterPro" id="IPR013325">
    <property type="entry name" value="RNA_pol_sigma_r2"/>
</dbReference>
<keyword evidence="2" id="KW-0805">Transcription regulation</keyword>
<dbReference type="AlphaFoldDB" id="A0A344TKB8"/>
<evidence type="ECO:0000256" key="2">
    <source>
        <dbReference type="ARBA" id="ARBA00023015"/>
    </source>
</evidence>
<dbReference type="InterPro" id="IPR007627">
    <property type="entry name" value="RNA_pol_sigma70_r2"/>
</dbReference>
<dbReference type="OrthoDB" id="9784272at2"/>
<dbReference type="GO" id="GO:0006352">
    <property type="term" value="P:DNA-templated transcription initiation"/>
    <property type="evidence" value="ECO:0007669"/>
    <property type="project" value="InterPro"/>
</dbReference>
<dbReference type="InterPro" id="IPR013324">
    <property type="entry name" value="RNA_pol_sigma_r3/r4-like"/>
</dbReference>
<name>A0A344TKB8_9BACT</name>
<feature type="domain" description="RNA polymerase sigma-70 region 4" evidence="7">
    <location>
        <begin position="128"/>
        <end position="174"/>
    </location>
</feature>
<organism evidence="8 9">
    <name type="scientific">Runella rosea</name>
    <dbReference type="NCBI Taxonomy" id="2259595"/>
    <lineage>
        <taxon>Bacteria</taxon>
        <taxon>Pseudomonadati</taxon>
        <taxon>Bacteroidota</taxon>
        <taxon>Cytophagia</taxon>
        <taxon>Cytophagales</taxon>
        <taxon>Spirosomataceae</taxon>
        <taxon>Runella</taxon>
    </lineage>
</organism>
<evidence type="ECO:0000256" key="5">
    <source>
        <dbReference type="ARBA" id="ARBA00023163"/>
    </source>
</evidence>
<evidence type="ECO:0000256" key="1">
    <source>
        <dbReference type="ARBA" id="ARBA00010641"/>
    </source>
</evidence>
<dbReference type="InterPro" id="IPR007630">
    <property type="entry name" value="RNA_pol_sigma70_r4"/>
</dbReference>
<dbReference type="GO" id="GO:0003677">
    <property type="term" value="F:DNA binding"/>
    <property type="evidence" value="ECO:0007669"/>
    <property type="project" value="UniProtKB-KW"/>
</dbReference>
<dbReference type="SUPFAM" id="SSF88659">
    <property type="entry name" value="Sigma3 and sigma4 domains of RNA polymerase sigma factors"/>
    <property type="match status" value="1"/>
</dbReference>
<dbReference type="NCBIfam" id="TIGR02937">
    <property type="entry name" value="sigma70-ECF"/>
    <property type="match status" value="1"/>
</dbReference>
<evidence type="ECO:0000256" key="3">
    <source>
        <dbReference type="ARBA" id="ARBA00023082"/>
    </source>
</evidence>
<dbReference type="Pfam" id="PF04542">
    <property type="entry name" value="Sigma70_r2"/>
    <property type="match status" value="1"/>
</dbReference>
<keyword evidence="3" id="KW-0731">Sigma factor</keyword>
<dbReference type="Proteomes" id="UP000251993">
    <property type="component" value="Chromosome"/>
</dbReference>
<dbReference type="PANTHER" id="PTHR43133:SF62">
    <property type="entry name" value="RNA POLYMERASE SIGMA FACTOR SIGZ"/>
    <property type="match status" value="1"/>
</dbReference>
<dbReference type="GO" id="GO:0016987">
    <property type="term" value="F:sigma factor activity"/>
    <property type="evidence" value="ECO:0007669"/>
    <property type="project" value="UniProtKB-KW"/>
</dbReference>
<dbReference type="CDD" id="cd06171">
    <property type="entry name" value="Sigma70_r4"/>
    <property type="match status" value="1"/>
</dbReference>
<evidence type="ECO:0000259" key="7">
    <source>
        <dbReference type="Pfam" id="PF04545"/>
    </source>
</evidence>
<keyword evidence="4" id="KW-0238">DNA-binding</keyword>
<dbReference type="PANTHER" id="PTHR43133">
    <property type="entry name" value="RNA POLYMERASE ECF-TYPE SIGMA FACTO"/>
    <property type="match status" value="1"/>
</dbReference>
<evidence type="ECO:0000256" key="4">
    <source>
        <dbReference type="ARBA" id="ARBA00023125"/>
    </source>
</evidence>